<organism evidence="2 3">
    <name type="scientific">Fistulina hepatica ATCC 64428</name>
    <dbReference type="NCBI Taxonomy" id="1128425"/>
    <lineage>
        <taxon>Eukaryota</taxon>
        <taxon>Fungi</taxon>
        <taxon>Dikarya</taxon>
        <taxon>Basidiomycota</taxon>
        <taxon>Agaricomycotina</taxon>
        <taxon>Agaricomycetes</taxon>
        <taxon>Agaricomycetidae</taxon>
        <taxon>Agaricales</taxon>
        <taxon>Fistulinaceae</taxon>
        <taxon>Fistulina</taxon>
    </lineage>
</organism>
<evidence type="ECO:0000256" key="1">
    <source>
        <dbReference type="SAM" id="MobiDB-lite"/>
    </source>
</evidence>
<feature type="region of interest" description="Disordered" evidence="1">
    <location>
        <begin position="1"/>
        <end position="124"/>
    </location>
</feature>
<feature type="compositionally biased region" description="Polar residues" evidence="1">
    <location>
        <begin position="56"/>
        <end position="72"/>
    </location>
</feature>
<feature type="compositionally biased region" description="Low complexity" evidence="1">
    <location>
        <begin position="111"/>
        <end position="124"/>
    </location>
</feature>
<evidence type="ECO:0000313" key="2">
    <source>
        <dbReference type="EMBL" id="KIY47556.1"/>
    </source>
</evidence>
<dbReference type="EMBL" id="KN881931">
    <property type="protein sequence ID" value="KIY47556.1"/>
    <property type="molecule type" value="Genomic_DNA"/>
</dbReference>
<dbReference type="Proteomes" id="UP000054144">
    <property type="component" value="Unassembled WGS sequence"/>
</dbReference>
<proteinExistence type="predicted"/>
<sequence>MSRGHAAASGTVKARTNSTERKSAVTRRTLWFGAPGTEGTPRFARGKRDVGDGNGESHNSPTSTGANATQANKKWRRSKKDSASSGTKAKRVCKGKGKEKENVPPCDGTEPAPVSSQPAPASSG</sequence>
<gene>
    <name evidence="2" type="ORF">FISHEDRAFT_59536</name>
</gene>
<keyword evidence="3" id="KW-1185">Reference proteome</keyword>
<reference evidence="2 3" key="1">
    <citation type="journal article" date="2015" name="Fungal Genet. Biol.">
        <title>Evolution of novel wood decay mechanisms in Agaricales revealed by the genome sequences of Fistulina hepatica and Cylindrobasidium torrendii.</title>
        <authorList>
            <person name="Floudas D."/>
            <person name="Held B.W."/>
            <person name="Riley R."/>
            <person name="Nagy L.G."/>
            <person name="Koehler G."/>
            <person name="Ransdell A.S."/>
            <person name="Younus H."/>
            <person name="Chow J."/>
            <person name="Chiniquy J."/>
            <person name="Lipzen A."/>
            <person name="Tritt A."/>
            <person name="Sun H."/>
            <person name="Haridas S."/>
            <person name="LaButti K."/>
            <person name="Ohm R.A."/>
            <person name="Kues U."/>
            <person name="Blanchette R.A."/>
            <person name="Grigoriev I.V."/>
            <person name="Minto R.E."/>
            <person name="Hibbett D.S."/>
        </authorList>
    </citation>
    <scope>NUCLEOTIDE SEQUENCE [LARGE SCALE GENOMIC DNA]</scope>
    <source>
        <strain evidence="2 3">ATCC 64428</strain>
    </source>
</reference>
<evidence type="ECO:0000313" key="3">
    <source>
        <dbReference type="Proteomes" id="UP000054144"/>
    </source>
</evidence>
<dbReference type="AlphaFoldDB" id="A0A0D7AC97"/>
<protein>
    <submittedName>
        <fullName evidence="2">Uncharacterized protein</fullName>
    </submittedName>
</protein>
<name>A0A0D7AC97_9AGAR</name>
<accession>A0A0D7AC97</accession>